<feature type="region of interest" description="Disordered" evidence="1">
    <location>
        <begin position="1"/>
        <end position="50"/>
    </location>
</feature>
<name>A0AAV4PZR0_CAEEX</name>
<dbReference type="Proteomes" id="UP001054945">
    <property type="component" value="Unassembled WGS sequence"/>
</dbReference>
<protein>
    <submittedName>
        <fullName evidence="2">Uncharacterized protein</fullName>
    </submittedName>
</protein>
<evidence type="ECO:0000256" key="1">
    <source>
        <dbReference type="SAM" id="MobiDB-lite"/>
    </source>
</evidence>
<evidence type="ECO:0000313" key="3">
    <source>
        <dbReference type="Proteomes" id="UP001054945"/>
    </source>
</evidence>
<dbReference type="AlphaFoldDB" id="A0AAV4PZR0"/>
<organism evidence="2 3">
    <name type="scientific">Caerostris extrusa</name>
    <name type="common">Bark spider</name>
    <name type="synonym">Caerostris bankana</name>
    <dbReference type="NCBI Taxonomy" id="172846"/>
    <lineage>
        <taxon>Eukaryota</taxon>
        <taxon>Metazoa</taxon>
        <taxon>Ecdysozoa</taxon>
        <taxon>Arthropoda</taxon>
        <taxon>Chelicerata</taxon>
        <taxon>Arachnida</taxon>
        <taxon>Araneae</taxon>
        <taxon>Araneomorphae</taxon>
        <taxon>Entelegynae</taxon>
        <taxon>Araneoidea</taxon>
        <taxon>Araneidae</taxon>
        <taxon>Caerostris</taxon>
    </lineage>
</organism>
<sequence>SATDRGRPLRSLSSQTADAGSAQCHSRPIQGQVTVPAQAAPSRLSEPEQLSSSSCIRVGMSIKNFDKMKILHLHIINV</sequence>
<accession>A0AAV4PZR0</accession>
<evidence type="ECO:0000313" key="2">
    <source>
        <dbReference type="EMBL" id="GIY01617.1"/>
    </source>
</evidence>
<reference evidence="2 3" key="1">
    <citation type="submission" date="2021-06" db="EMBL/GenBank/DDBJ databases">
        <title>Caerostris extrusa draft genome.</title>
        <authorList>
            <person name="Kono N."/>
            <person name="Arakawa K."/>
        </authorList>
    </citation>
    <scope>NUCLEOTIDE SEQUENCE [LARGE SCALE GENOMIC DNA]</scope>
</reference>
<feature type="non-terminal residue" evidence="2">
    <location>
        <position position="1"/>
    </location>
</feature>
<dbReference type="EMBL" id="BPLR01005347">
    <property type="protein sequence ID" value="GIY01617.1"/>
    <property type="molecule type" value="Genomic_DNA"/>
</dbReference>
<keyword evidence="3" id="KW-1185">Reference proteome</keyword>
<comment type="caution">
    <text evidence="2">The sequence shown here is derived from an EMBL/GenBank/DDBJ whole genome shotgun (WGS) entry which is preliminary data.</text>
</comment>
<proteinExistence type="predicted"/>
<gene>
    <name evidence="2" type="ORF">CEXT_85351</name>
</gene>